<evidence type="ECO:0000313" key="3">
    <source>
        <dbReference type="Proteomes" id="UP000596742"/>
    </source>
</evidence>
<dbReference type="EMBL" id="UYJE01009948">
    <property type="protein sequence ID" value="VDI78230.1"/>
    <property type="molecule type" value="Genomic_DNA"/>
</dbReference>
<keyword evidence="3" id="KW-1185">Reference proteome</keyword>
<feature type="domain" description="Ig-like" evidence="1">
    <location>
        <begin position="1"/>
        <end position="98"/>
    </location>
</feature>
<accession>A0A8B6HFM7</accession>
<dbReference type="Proteomes" id="UP000596742">
    <property type="component" value="Unassembled WGS sequence"/>
</dbReference>
<name>A0A8B6HFM7_MYTGA</name>
<evidence type="ECO:0000259" key="1">
    <source>
        <dbReference type="PROSITE" id="PS50835"/>
    </source>
</evidence>
<dbReference type="SUPFAM" id="SSF48726">
    <property type="entry name" value="Immunoglobulin"/>
    <property type="match status" value="1"/>
</dbReference>
<sequence>MKVKEASQRVIIGEGCTIECEFLTSPPKDSVVVWSKGNDPNILTNLNETKDWTSKYGGSSLKFPSLNVFRVEESDRGYYSCQIQYPEDSAEYEDTILNWPITFLHVSGVSNLCISY</sequence>
<evidence type="ECO:0000313" key="2">
    <source>
        <dbReference type="EMBL" id="VDI78230.1"/>
    </source>
</evidence>
<proteinExistence type="predicted"/>
<dbReference type="InterPro" id="IPR013783">
    <property type="entry name" value="Ig-like_fold"/>
</dbReference>
<protein>
    <recommendedName>
        <fullName evidence="1">Ig-like domain-containing protein</fullName>
    </recommendedName>
</protein>
<comment type="caution">
    <text evidence="2">The sequence shown here is derived from an EMBL/GenBank/DDBJ whole genome shotgun (WGS) entry which is preliminary data.</text>
</comment>
<dbReference type="AlphaFoldDB" id="A0A8B6HFM7"/>
<reference evidence="2" key="1">
    <citation type="submission" date="2018-11" db="EMBL/GenBank/DDBJ databases">
        <authorList>
            <person name="Alioto T."/>
            <person name="Alioto T."/>
        </authorList>
    </citation>
    <scope>NUCLEOTIDE SEQUENCE</scope>
</reference>
<organism evidence="2 3">
    <name type="scientific">Mytilus galloprovincialis</name>
    <name type="common">Mediterranean mussel</name>
    <dbReference type="NCBI Taxonomy" id="29158"/>
    <lineage>
        <taxon>Eukaryota</taxon>
        <taxon>Metazoa</taxon>
        <taxon>Spiralia</taxon>
        <taxon>Lophotrochozoa</taxon>
        <taxon>Mollusca</taxon>
        <taxon>Bivalvia</taxon>
        <taxon>Autobranchia</taxon>
        <taxon>Pteriomorphia</taxon>
        <taxon>Mytilida</taxon>
        <taxon>Mytiloidea</taxon>
        <taxon>Mytilidae</taxon>
        <taxon>Mytilinae</taxon>
        <taxon>Mytilus</taxon>
    </lineage>
</organism>
<dbReference type="PROSITE" id="PS50835">
    <property type="entry name" value="IG_LIKE"/>
    <property type="match status" value="1"/>
</dbReference>
<dbReference type="Gene3D" id="2.60.40.10">
    <property type="entry name" value="Immunoglobulins"/>
    <property type="match status" value="1"/>
</dbReference>
<dbReference type="InterPro" id="IPR007110">
    <property type="entry name" value="Ig-like_dom"/>
</dbReference>
<gene>
    <name evidence="2" type="ORF">MGAL_10B052796</name>
</gene>
<dbReference type="InterPro" id="IPR036179">
    <property type="entry name" value="Ig-like_dom_sf"/>
</dbReference>
<dbReference type="Pfam" id="PF13927">
    <property type="entry name" value="Ig_3"/>
    <property type="match status" value="1"/>
</dbReference>